<dbReference type="EMBL" id="KL198017">
    <property type="protein sequence ID" value="KDQ20490.1"/>
    <property type="molecule type" value="Genomic_DNA"/>
</dbReference>
<reference evidence="2" key="1">
    <citation type="journal article" date="2014" name="Proc. Natl. Acad. Sci. U.S.A.">
        <title>Extensive sampling of basidiomycete genomes demonstrates inadequacy of the white-rot/brown-rot paradigm for wood decay fungi.</title>
        <authorList>
            <person name="Riley R."/>
            <person name="Salamov A.A."/>
            <person name="Brown D.W."/>
            <person name="Nagy L.G."/>
            <person name="Floudas D."/>
            <person name="Held B.W."/>
            <person name="Levasseur A."/>
            <person name="Lombard V."/>
            <person name="Morin E."/>
            <person name="Otillar R."/>
            <person name="Lindquist E.A."/>
            <person name="Sun H."/>
            <person name="LaButti K.M."/>
            <person name="Schmutz J."/>
            <person name="Jabbour D."/>
            <person name="Luo H."/>
            <person name="Baker S.E."/>
            <person name="Pisabarro A.G."/>
            <person name="Walton J.D."/>
            <person name="Blanchette R.A."/>
            <person name="Henrissat B."/>
            <person name="Martin F."/>
            <person name="Cullen D."/>
            <person name="Hibbett D.S."/>
            <person name="Grigoriev I.V."/>
        </authorList>
    </citation>
    <scope>NUCLEOTIDE SEQUENCE [LARGE SCALE GENOMIC DNA]</scope>
    <source>
        <strain evidence="2">FD-172 SS1</strain>
    </source>
</reference>
<evidence type="ECO:0000313" key="1">
    <source>
        <dbReference type="EMBL" id="KDQ20490.1"/>
    </source>
</evidence>
<evidence type="ECO:0000313" key="2">
    <source>
        <dbReference type="Proteomes" id="UP000027195"/>
    </source>
</evidence>
<proteinExistence type="predicted"/>
<name>A0A067N0L0_BOTB1</name>
<keyword evidence="2" id="KW-1185">Reference proteome</keyword>
<dbReference type="Proteomes" id="UP000027195">
    <property type="component" value="Unassembled WGS sequence"/>
</dbReference>
<organism evidence="1 2">
    <name type="scientific">Botryobasidium botryosum (strain FD-172 SS1)</name>
    <dbReference type="NCBI Taxonomy" id="930990"/>
    <lineage>
        <taxon>Eukaryota</taxon>
        <taxon>Fungi</taxon>
        <taxon>Dikarya</taxon>
        <taxon>Basidiomycota</taxon>
        <taxon>Agaricomycotina</taxon>
        <taxon>Agaricomycetes</taxon>
        <taxon>Cantharellales</taxon>
        <taxon>Botryobasidiaceae</taxon>
        <taxon>Botryobasidium</taxon>
    </lineage>
</organism>
<dbReference type="AlphaFoldDB" id="A0A067N0L0"/>
<dbReference type="HOGENOM" id="CLU_2333362_0_0_1"/>
<accession>A0A067N0L0</accession>
<protein>
    <submittedName>
        <fullName evidence="1">Uncharacterized protein</fullName>
    </submittedName>
</protein>
<gene>
    <name evidence="1" type="ORF">BOTBODRAFT_309097</name>
</gene>
<sequence>MISSVEFIGGVSLPKVYRCCIIIMLVMMLTGTGLDRTESNRTWKLFESVSRLDGLWLGPATDWEQTGMHPFSDQVMPGQGLQRASDLDRRSIVGSFVE</sequence>
<dbReference type="InParanoid" id="A0A067N0L0"/>